<evidence type="ECO:0000313" key="3">
    <source>
        <dbReference type="Proteomes" id="UP000276886"/>
    </source>
</evidence>
<dbReference type="AlphaFoldDB" id="A0A3M3UHS9"/>
<sequence length="302" mass="33591">MMSSIQRRDERFSGHESFVCRYGWLPKLHQAIISNPLALKDEAQATITLGIGRNMVKSIQFWGEAFGIVDGRDSSGLQSGPIGSLLLSKDGWDPFLEQPESLWLLHWWISSHAEIAVWNLVFGSATYSRFDRKTLIAGLERQASASNKKLAASTLEQHSSIFLHSYKREESAGDDTSWCPLQDLGLFEEVTADDGKTVYLVGRNAPLGLTPRVFLFSLIDYFERQRTNSLSLTKIVHGEFSPGSVFRLDNFQVSGLIEGVEKEFGGVVRFIDTADTQQIILDTTLAPAWADCLLGVGEESNV</sequence>
<evidence type="ECO:0000259" key="1">
    <source>
        <dbReference type="Pfam" id="PF13182"/>
    </source>
</evidence>
<dbReference type="InterPro" id="IPR025248">
    <property type="entry name" value="DUF4007"/>
</dbReference>
<gene>
    <name evidence="2" type="ORF">ALQ44_01473</name>
</gene>
<feature type="domain" description="DUF4007" evidence="1">
    <location>
        <begin position="12"/>
        <end position="285"/>
    </location>
</feature>
<evidence type="ECO:0000313" key="2">
    <source>
        <dbReference type="EMBL" id="RMO32725.1"/>
    </source>
</evidence>
<organism evidence="2 3">
    <name type="scientific">Pseudomonas syringae pv. pisi</name>
    <dbReference type="NCBI Taxonomy" id="59510"/>
    <lineage>
        <taxon>Bacteria</taxon>
        <taxon>Pseudomonadati</taxon>
        <taxon>Pseudomonadota</taxon>
        <taxon>Gammaproteobacteria</taxon>
        <taxon>Pseudomonadales</taxon>
        <taxon>Pseudomonadaceae</taxon>
        <taxon>Pseudomonas</taxon>
        <taxon>Pseudomonas syringae</taxon>
    </lineage>
</organism>
<reference evidence="2 3" key="1">
    <citation type="submission" date="2018-08" db="EMBL/GenBank/DDBJ databases">
        <title>Recombination of ecologically and evolutionarily significant loci maintains genetic cohesion in the Pseudomonas syringae species complex.</title>
        <authorList>
            <person name="Dillon M."/>
            <person name="Thakur S."/>
            <person name="Almeida R.N.D."/>
            <person name="Weir B.S."/>
            <person name="Guttman D.S."/>
        </authorList>
    </citation>
    <scope>NUCLEOTIDE SEQUENCE [LARGE SCALE GENOMIC DNA]</scope>
    <source>
        <strain evidence="2 3">ICMP 2788</strain>
    </source>
</reference>
<proteinExistence type="predicted"/>
<dbReference type="Proteomes" id="UP000276886">
    <property type="component" value="Unassembled WGS sequence"/>
</dbReference>
<comment type="caution">
    <text evidence="2">The sequence shown here is derived from an EMBL/GenBank/DDBJ whole genome shotgun (WGS) entry which is preliminary data.</text>
</comment>
<dbReference type="Pfam" id="PF13182">
    <property type="entry name" value="DUF4007"/>
    <property type="match status" value="1"/>
</dbReference>
<accession>A0A3M3UHS9</accession>
<name>A0A3M3UHS9_PSESJ</name>
<dbReference type="EMBL" id="RBPQ01000036">
    <property type="protein sequence ID" value="RMO32725.1"/>
    <property type="molecule type" value="Genomic_DNA"/>
</dbReference>
<protein>
    <recommendedName>
        <fullName evidence="1">DUF4007 domain-containing protein</fullName>
    </recommendedName>
</protein>